<evidence type="ECO:0000259" key="3">
    <source>
        <dbReference type="PROSITE" id="PS50263"/>
    </source>
</evidence>
<dbReference type="Gene3D" id="3.60.110.10">
    <property type="entry name" value="Carbon-nitrogen hydrolase"/>
    <property type="match status" value="1"/>
</dbReference>
<proteinExistence type="inferred from homology"/>
<feature type="domain" description="CN hydrolase" evidence="3">
    <location>
        <begin position="1"/>
        <end position="220"/>
    </location>
</feature>
<gene>
    <name evidence="4" type="primary">bxn</name>
    <name evidence="4" type="ORF">SAMEA3906486_02033</name>
</gene>
<dbReference type="SUPFAM" id="SSF56317">
    <property type="entry name" value="Carbon-nitrogen hydrolase"/>
    <property type="match status" value="1"/>
</dbReference>
<dbReference type="PROSITE" id="PS50263">
    <property type="entry name" value="CN_HYDROLASE"/>
    <property type="match status" value="1"/>
</dbReference>
<name>A0A157SDG5_9BORD</name>
<sequence>MFGDMCSRGLRIDGPEIARIRDAARRHEMVVSIGFNEGTDASVGCLWNANVLIGSDGGFLNHHRKLVPTYVEKLFWANGDGSGLNVSQTALGRIGMLICGENANPLARYALMAQGEQVHISSYPSVAPSLHPDGTGGYDIQDGIRIRAAAHSFEAKVFNIVAGSPFDATARKYLERIGAERLALLDHGSPVVSMITDPSGKPISEVMQADEGLCVAEIDLAKALPVKRIHDVVGYYNRFDVFSLKVNKAKNLPIDICNSGNEQAFLKQNTSPASEHPEGVDEFKATR</sequence>
<evidence type="ECO:0000313" key="4">
    <source>
        <dbReference type="EMBL" id="SAI68498.1"/>
    </source>
</evidence>
<evidence type="ECO:0000313" key="5">
    <source>
        <dbReference type="Proteomes" id="UP000076848"/>
    </source>
</evidence>
<dbReference type="EC" id="3.5.5.1" evidence="4"/>
<feature type="region of interest" description="Disordered" evidence="2">
    <location>
        <begin position="268"/>
        <end position="287"/>
    </location>
</feature>
<accession>A0A157SDG5</accession>
<dbReference type="EMBL" id="FKIF01000004">
    <property type="protein sequence ID" value="SAI68498.1"/>
    <property type="molecule type" value="Genomic_DNA"/>
</dbReference>
<dbReference type="PANTHER" id="PTHR46044:SF2">
    <property type="entry name" value="CN HYDROLASE DOMAIN-CONTAINING PROTEIN"/>
    <property type="match status" value="1"/>
</dbReference>
<dbReference type="GO" id="GO:0000257">
    <property type="term" value="F:nitrilase activity"/>
    <property type="evidence" value="ECO:0007669"/>
    <property type="project" value="UniProtKB-EC"/>
</dbReference>
<protein>
    <submittedName>
        <fullName evidence="4">Nitrilase</fullName>
        <ecNumber evidence="4">3.5.5.1</ecNumber>
    </submittedName>
</protein>
<dbReference type="STRING" id="288768.SAMEA3906486_02033"/>
<dbReference type="Pfam" id="PF00795">
    <property type="entry name" value="CN_hydrolase"/>
    <property type="match status" value="1"/>
</dbReference>
<reference evidence="4 5" key="1">
    <citation type="submission" date="2016-04" db="EMBL/GenBank/DDBJ databases">
        <authorList>
            <consortium name="Pathogen Informatics"/>
        </authorList>
    </citation>
    <scope>NUCLEOTIDE SEQUENCE [LARGE SCALE GENOMIC DNA]</scope>
    <source>
        <strain evidence="4 5">H050680373</strain>
    </source>
</reference>
<dbReference type="AlphaFoldDB" id="A0A157SDG5"/>
<dbReference type="InterPro" id="IPR003010">
    <property type="entry name" value="C-N_Hydrolase"/>
</dbReference>
<evidence type="ECO:0000256" key="2">
    <source>
        <dbReference type="SAM" id="MobiDB-lite"/>
    </source>
</evidence>
<keyword evidence="4" id="KW-0378">Hydrolase</keyword>
<comment type="similarity">
    <text evidence="1">Belongs to the carbon-nitrogen hydrolase superfamily. Nitrilase family.</text>
</comment>
<dbReference type="InterPro" id="IPR044149">
    <property type="entry name" value="Nitrilases_CHs"/>
</dbReference>
<organism evidence="4 5">
    <name type="scientific">Bordetella ansorpii</name>
    <dbReference type="NCBI Taxonomy" id="288768"/>
    <lineage>
        <taxon>Bacteria</taxon>
        <taxon>Pseudomonadati</taxon>
        <taxon>Pseudomonadota</taxon>
        <taxon>Betaproteobacteria</taxon>
        <taxon>Burkholderiales</taxon>
        <taxon>Alcaligenaceae</taxon>
        <taxon>Bordetella</taxon>
    </lineage>
</organism>
<evidence type="ECO:0000256" key="1">
    <source>
        <dbReference type="ARBA" id="ARBA00008129"/>
    </source>
</evidence>
<dbReference type="Proteomes" id="UP000076848">
    <property type="component" value="Unassembled WGS sequence"/>
</dbReference>
<feature type="compositionally biased region" description="Basic and acidic residues" evidence="2">
    <location>
        <begin position="275"/>
        <end position="287"/>
    </location>
</feature>
<dbReference type="InterPro" id="IPR036526">
    <property type="entry name" value="C-N_Hydrolase_sf"/>
</dbReference>
<dbReference type="PANTHER" id="PTHR46044">
    <property type="entry name" value="NITRILASE"/>
    <property type="match status" value="1"/>
</dbReference>
<keyword evidence="5" id="KW-1185">Reference proteome</keyword>